<reference evidence="2 3" key="1">
    <citation type="journal article" date="2012" name="Proc. Natl. Acad. Sci. U.S.A.">
        <title>Genome and physiology of a model Epsilonproteobacterium responsible for sulfide detoxification in marine oxygen depletion zones.</title>
        <authorList>
            <person name="Grote J."/>
            <person name="Schott T."/>
            <person name="Bruckner C.G."/>
            <person name="Glockner F.O."/>
            <person name="Jost G."/>
            <person name="Teeling H."/>
            <person name="Labrenz M."/>
            <person name="Jurgens K."/>
        </authorList>
    </citation>
    <scope>NUCLEOTIDE SEQUENCE [LARGE SCALE GENOMIC DNA]</scope>
    <source>
        <strain evidence="2 3">GD1</strain>
    </source>
</reference>
<evidence type="ECO:0000313" key="2">
    <source>
        <dbReference type="EMBL" id="EHP30835.1"/>
    </source>
</evidence>
<protein>
    <submittedName>
        <fullName evidence="2">Uncharacterized protein</fullName>
    </submittedName>
</protein>
<accession>B6BMP8</accession>
<dbReference type="HOGENOM" id="CLU_539602_0_0_7"/>
<keyword evidence="3" id="KW-1185">Reference proteome</keyword>
<dbReference type="Proteomes" id="UP000006431">
    <property type="component" value="Unassembled WGS sequence"/>
</dbReference>
<dbReference type="AlphaFoldDB" id="B6BMP8"/>
<evidence type="ECO:0000313" key="3">
    <source>
        <dbReference type="Proteomes" id="UP000006431"/>
    </source>
</evidence>
<dbReference type="STRING" id="929558.SMGD1_2312"/>
<proteinExistence type="predicted"/>
<comment type="caution">
    <text evidence="2">The sequence shown here is derived from an EMBL/GenBank/DDBJ whole genome shotgun (WGS) entry which is preliminary data.</text>
</comment>
<feature type="coiled-coil region" evidence="1">
    <location>
        <begin position="356"/>
        <end position="383"/>
    </location>
</feature>
<sequence length="409" mass="48379">MNLETDIIYLIEDNSDLIEYKNNQIIIITSRLRDGIYELVKKIKDEITNEKELIRLAIRKALELKDSDIIVIKQDHIFIKIFNEAKRYKVSSSDANTIAGRFNGIDEVELDEFYNEYFTKEESKIFFNSIVKQFVEISFIEEKIDNNIYEKNVFGYIQELIMEQLVNEFDYCEEFLKGFSGYVFRIHFNEVFESIAEFMLNEISMSNEYMVEFLKYYSLNVVIINGEKYQVPSLETDDGLKWNVISMLSIAKVFTRTRTSVNKLQKEIYVVDEQILKLFINELSPVEYNNLYIKEKQKLADQLRNEGRILENLLDSVHRVKNENIKDGMRRDIERTKQDILVTKQNIAKLASKEIKRSVIDKYLKLEREMDSMIRELKAQEKILAQNKNSFLSIKKALVKALISKKQRI</sequence>
<keyword evidence="1" id="KW-0175">Coiled coil</keyword>
<organism evidence="2 3">
    <name type="scientific">Sulfurimonas gotlandica (strain DSM 19862 / JCM 16533 / GD1)</name>
    <dbReference type="NCBI Taxonomy" id="929558"/>
    <lineage>
        <taxon>Bacteria</taxon>
        <taxon>Pseudomonadati</taxon>
        <taxon>Campylobacterota</taxon>
        <taxon>Epsilonproteobacteria</taxon>
        <taxon>Campylobacterales</taxon>
        <taxon>Sulfurimonadaceae</taxon>
        <taxon>Sulfurimonas</taxon>
    </lineage>
</organism>
<dbReference type="PATRIC" id="fig|929558.5.peg.2303"/>
<evidence type="ECO:0000256" key="1">
    <source>
        <dbReference type="SAM" id="Coils"/>
    </source>
</evidence>
<dbReference type="OrthoDB" id="5333112at2"/>
<accession>H1FYM0</accession>
<dbReference type="RefSeq" id="WP_008339419.1">
    <property type="nucleotide sequence ID" value="NZ_AFRZ01000001.1"/>
</dbReference>
<name>B6BMP8_SULGG</name>
<gene>
    <name evidence="2" type="ORF">SMGD1_2312</name>
</gene>
<dbReference type="EMBL" id="AFRZ01000001">
    <property type="protein sequence ID" value="EHP30835.1"/>
    <property type="molecule type" value="Genomic_DNA"/>
</dbReference>